<organism evidence="2 3">
    <name type="scientific">Trypanosoma rangeli</name>
    <dbReference type="NCBI Taxonomy" id="5698"/>
    <lineage>
        <taxon>Eukaryota</taxon>
        <taxon>Discoba</taxon>
        <taxon>Euglenozoa</taxon>
        <taxon>Kinetoplastea</taxon>
        <taxon>Metakinetoplastina</taxon>
        <taxon>Trypanosomatida</taxon>
        <taxon>Trypanosomatidae</taxon>
        <taxon>Trypanosoma</taxon>
        <taxon>Herpetosoma</taxon>
    </lineage>
</organism>
<evidence type="ECO:0000313" key="3">
    <source>
        <dbReference type="Proteomes" id="UP000283634"/>
    </source>
</evidence>
<dbReference type="GeneID" id="40333949"/>
<comment type="caution">
    <text evidence="2">The sequence shown here is derived from an EMBL/GenBank/DDBJ whole genome shotgun (WGS) entry which is preliminary data.</text>
</comment>
<keyword evidence="3" id="KW-1185">Reference proteome</keyword>
<protein>
    <recommendedName>
        <fullName evidence="1">Sialidase domain-containing protein</fullName>
    </recommendedName>
</protein>
<gene>
    <name evidence="2" type="ORF">TraAM80_10016</name>
</gene>
<evidence type="ECO:0000259" key="1">
    <source>
        <dbReference type="Pfam" id="PF13859"/>
    </source>
</evidence>
<proteinExistence type="predicted"/>
<dbReference type="EMBL" id="MKGL01000740">
    <property type="protein sequence ID" value="RNE96129.1"/>
    <property type="molecule type" value="Genomic_DNA"/>
</dbReference>
<dbReference type="AlphaFoldDB" id="A0A3R7KKB1"/>
<dbReference type="Proteomes" id="UP000283634">
    <property type="component" value="Unassembled WGS sequence"/>
</dbReference>
<accession>A0A3R7KKB1</accession>
<dbReference type="Gene3D" id="2.120.10.10">
    <property type="match status" value="1"/>
</dbReference>
<name>A0A3R7KKB1_TRYRA</name>
<dbReference type="RefSeq" id="XP_029233542.1">
    <property type="nucleotide sequence ID" value="XM_029386668.1"/>
</dbReference>
<sequence length="117" mass="13081">MLFSALNGRFDLVTTTIGEKTVLLCTQVAFIRNTQQSDNKLSDGRSAIYLWLSDGAWVFDVEQISADNAGYSFSTLLHAKDVFFFALYSQKGEHGGLDSLVFVHLKDQLQRIKSVLT</sequence>
<dbReference type="SUPFAM" id="SSF50939">
    <property type="entry name" value="Sialidases"/>
    <property type="match status" value="1"/>
</dbReference>
<dbReference type="Pfam" id="PF13859">
    <property type="entry name" value="BNR_3"/>
    <property type="match status" value="1"/>
</dbReference>
<reference evidence="2 3" key="1">
    <citation type="journal article" date="2018" name="BMC Genomics">
        <title>Genomic comparison of Trypanosoma conorhini and Trypanosoma rangeli to Trypanosoma cruzi strains of high and low virulence.</title>
        <authorList>
            <person name="Bradwell K.R."/>
            <person name="Koparde V.N."/>
            <person name="Matveyev A.V."/>
            <person name="Serrano M.G."/>
            <person name="Alves J.M."/>
            <person name="Parikh H."/>
            <person name="Huang B."/>
            <person name="Lee V."/>
            <person name="Espinosa-Alvarez O."/>
            <person name="Ortiz P.A."/>
            <person name="Costa-Martins A.G."/>
            <person name="Teixeira M.M."/>
            <person name="Buck G.A."/>
        </authorList>
    </citation>
    <scope>NUCLEOTIDE SEQUENCE [LARGE SCALE GENOMIC DNA]</scope>
    <source>
        <strain evidence="2 3">AM80</strain>
    </source>
</reference>
<evidence type="ECO:0000313" key="2">
    <source>
        <dbReference type="EMBL" id="RNE96129.1"/>
    </source>
</evidence>
<dbReference type="InterPro" id="IPR011040">
    <property type="entry name" value="Sialidase"/>
</dbReference>
<dbReference type="InterPro" id="IPR036278">
    <property type="entry name" value="Sialidase_sf"/>
</dbReference>
<feature type="domain" description="Sialidase" evidence="1">
    <location>
        <begin position="13"/>
        <end position="81"/>
    </location>
</feature>